<organism evidence="1 2">
    <name type="scientific">Pelosinus propionicus DSM 13327</name>
    <dbReference type="NCBI Taxonomy" id="1123291"/>
    <lineage>
        <taxon>Bacteria</taxon>
        <taxon>Bacillati</taxon>
        <taxon>Bacillota</taxon>
        <taxon>Negativicutes</taxon>
        <taxon>Selenomonadales</taxon>
        <taxon>Sporomusaceae</taxon>
        <taxon>Pelosinus</taxon>
    </lineage>
</organism>
<evidence type="ECO:0000313" key="1">
    <source>
        <dbReference type="EMBL" id="SFL75344.1"/>
    </source>
</evidence>
<proteinExistence type="predicted"/>
<name>A0A1I4K9D0_9FIRM</name>
<protein>
    <submittedName>
        <fullName evidence="1">Uncharacterized protein</fullName>
    </submittedName>
</protein>
<dbReference type="OrthoDB" id="2601807at2"/>
<gene>
    <name evidence="1" type="ORF">SAMN04490355_101665</name>
</gene>
<dbReference type="RefSeq" id="WP_090936457.1">
    <property type="nucleotide sequence ID" value="NZ_FOTS01000016.1"/>
</dbReference>
<keyword evidence="2" id="KW-1185">Reference proteome</keyword>
<dbReference type="Proteomes" id="UP000199520">
    <property type="component" value="Unassembled WGS sequence"/>
</dbReference>
<evidence type="ECO:0000313" key="2">
    <source>
        <dbReference type="Proteomes" id="UP000199520"/>
    </source>
</evidence>
<accession>A0A1I4K9D0</accession>
<dbReference type="AlphaFoldDB" id="A0A1I4K9D0"/>
<sequence length="145" mass="16250">MSVSASIDIKLGNRKDVPMSKVQLIKLLLGFGWTLNDCGEVSYLPVGDEGRFDWQRENISTESLMVTLGEKEKRGELIGVAMTWKDTGIGGAFLLMKNGEVSVCLTINRRSLDGITDVNWYLSKLLPAFSQNNLIVEFFSYEEHL</sequence>
<reference evidence="2" key="1">
    <citation type="submission" date="2016-10" db="EMBL/GenBank/DDBJ databases">
        <authorList>
            <person name="Varghese N."/>
            <person name="Submissions S."/>
        </authorList>
    </citation>
    <scope>NUCLEOTIDE SEQUENCE [LARGE SCALE GENOMIC DNA]</scope>
    <source>
        <strain evidence="2">DSM 13327</strain>
    </source>
</reference>
<dbReference type="EMBL" id="FOTS01000016">
    <property type="protein sequence ID" value="SFL75344.1"/>
    <property type="molecule type" value="Genomic_DNA"/>
</dbReference>